<dbReference type="AlphaFoldDB" id="A0A8T2IS97"/>
<dbReference type="OrthoDB" id="9630709at2759"/>
<dbReference type="EMBL" id="JAACNH010000008">
    <property type="protein sequence ID" value="KAG8433924.1"/>
    <property type="molecule type" value="Genomic_DNA"/>
</dbReference>
<evidence type="ECO:0000313" key="5">
    <source>
        <dbReference type="Proteomes" id="UP000812440"/>
    </source>
</evidence>
<keyword evidence="5" id="KW-1185">Reference proteome</keyword>
<dbReference type="SUPFAM" id="SSF50729">
    <property type="entry name" value="PH domain-like"/>
    <property type="match status" value="1"/>
</dbReference>
<comment type="subcellular location">
    <subcellularLocation>
        <location evidence="1">Cytoplasm</location>
    </subcellularLocation>
</comment>
<dbReference type="InterPro" id="IPR001849">
    <property type="entry name" value="PH_domain"/>
</dbReference>
<dbReference type="GO" id="GO:0005737">
    <property type="term" value="C:cytoplasm"/>
    <property type="evidence" value="ECO:0007669"/>
    <property type="project" value="UniProtKB-SubCell"/>
</dbReference>
<organism evidence="4 5">
    <name type="scientific">Hymenochirus boettgeri</name>
    <name type="common">Congo dwarf clawed frog</name>
    <dbReference type="NCBI Taxonomy" id="247094"/>
    <lineage>
        <taxon>Eukaryota</taxon>
        <taxon>Metazoa</taxon>
        <taxon>Chordata</taxon>
        <taxon>Craniata</taxon>
        <taxon>Vertebrata</taxon>
        <taxon>Euteleostomi</taxon>
        <taxon>Amphibia</taxon>
        <taxon>Batrachia</taxon>
        <taxon>Anura</taxon>
        <taxon>Pipoidea</taxon>
        <taxon>Pipidae</taxon>
        <taxon>Pipinae</taxon>
        <taxon>Hymenochirus</taxon>
    </lineage>
</organism>
<dbReference type="Pfam" id="PF00169">
    <property type="entry name" value="PH"/>
    <property type="match status" value="1"/>
</dbReference>
<dbReference type="Proteomes" id="UP000812440">
    <property type="component" value="Chromosome 7"/>
</dbReference>
<comment type="caution">
    <text evidence="4">The sequence shown here is derived from an EMBL/GenBank/DDBJ whole genome shotgun (WGS) entry which is preliminary data.</text>
</comment>
<gene>
    <name evidence="4" type="ORF">GDO86_012335</name>
</gene>
<dbReference type="GO" id="GO:1901981">
    <property type="term" value="F:phosphatidylinositol phosphate binding"/>
    <property type="evidence" value="ECO:0007669"/>
    <property type="project" value="InterPro"/>
</dbReference>
<evidence type="ECO:0000256" key="2">
    <source>
        <dbReference type="ARBA" id="ARBA00022490"/>
    </source>
</evidence>
<dbReference type="InterPro" id="IPR011993">
    <property type="entry name" value="PH-like_dom_sf"/>
</dbReference>
<dbReference type="PANTHER" id="PTHR15478:SF13">
    <property type="entry name" value="PLECKSTRIN HOMOLOGY-LIKE DOMAIN FAMILY A MEMBER 2"/>
    <property type="match status" value="1"/>
</dbReference>
<dbReference type="GO" id="GO:0043065">
    <property type="term" value="P:positive regulation of apoptotic process"/>
    <property type="evidence" value="ECO:0007669"/>
    <property type="project" value="InterPro"/>
</dbReference>
<dbReference type="Gene3D" id="2.30.29.30">
    <property type="entry name" value="Pleckstrin-homology domain (PH domain)/Phosphotyrosine-binding domain (PTB)"/>
    <property type="match status" value="1"/>
</dbReference>
<evidence type="ECO:0000259" key="3">
    <source>
        <dbReference type="SMART" id="SM00233"/>
    </source>
</evidence>
<feature type="domain" description="PH" evidence="3">
    <location>
        <begin position="11"/>
        <end position="106"/>
    </location>
</feature>
<dbReference type="CDD" id="cd00821">
    <property type="entry name" value="PH"/>
    <property type="match status" value="1"/>
</dbReference>
<proteinExistence type="predicted"/>
<keyword evidence="2" id="KW-0963">Cytoplasm</keyword>
<dbReference type="PANTHER" id="PTHR15478">
    <property type="entry name" value="PLECKSTRIN HOMOLOGY-LIKE DOMAIN, PQ-RICH PROTEIN"/>
    <property type="match status" value="1"/>
</dbReference>
<evidence type="ECO:0000313" key="4">
    <source>
        <dbReference type="EMBL" id="KAG8433924.1"/>
    </source>
</evidence>
<sequence>MSCTGTPTPEMIKEGDLEKRSDSFLQLWKRRRCVLGPDGLHLYPDWKKKGKCKVLGFDSVAKLECVERKGDRVYFTLVTVGGREIDFRCPELSGWNAEITLALVGFQNRKAVQALRERKEHQAARDCGHRLRSWGP</sequence>
<dbReference type="InterPro" id="IPR042832">
    <property type="entry name" value="PHLA1/2/3"/>
</dbReference>
<dbReference type="SMART" id="SM00233">
    <property type="entry name" value="PH"/>
    <property type="match status" value="1"/>
</dbReference>
<evidence type="ECO:0000256" key="1">
    <source>
        <dbReference type="ARBA" id="ARBA00004496"/>
    </source>
</evidence>
<protein>
    <recommendedName>
        <fullName evidence="3">PH domain-containing protein</fullName>
    </recommendedName>
</protein>
<name>A0A8T2IS97_9PIPI</name>
<accession>A0A8T2IS97</accession>
<reference evidence="4" key="1">
    <citation type="thesis" date="2020" institute="ProQuest LLC" country="789 East Eisenhower Parkway, Ann Arbor, MI, USA">
        <title>Comparative Genomics and Chromosome Evolution.</title>
        <authorList>
            <person name="Mudd A.B."/>
        </authorList>
    </citation>
    <scope>NUCLEOTIDE SEQUENCE</scope>
    <source>
        <strain evidence="4">Female2</strain>
        <tissue evidence="4">Blood</tissue>
    </source>
</reference>